<dbReference type="InterPro" id="IPR006028">
    <property type="entry name" value="GABAA/Glycine_rcpt"/>
</dbReference>
<feature type="region of interest" description="Disordered" evidence="12">
    <location>
        <begin position="459"/>
        <end position="489"/>
    </location>
</feature>
<dbReference type="InterPro" id="IPR006029">
    <property type="entry name" value="Neurotrans-gated_channel_TM"/>
</dbReference>
<keyword evidence="6 11" id="KW-0732">Signal</keyword>
<organism evidence="15 16">
    <name type="scientific">Ditylenchus destructor</name>
    <dbReference type="NCBI Taxonomy" id="166010"/>
    <lineage>
        <taxon>Eukaryota</taxon>
        <taxon>Metazoa</taxon>
        <taxon>Ecdysozoa</taxon>
        <taxon>Nematoda</taxon>
        <taxon>Chromadorea</taxon>
        <taxon>Rhabditida</taxon>
        <taxon>Tylenchina</taxon>
        <taxon>Tylenchomorpha</taxon>
        <taxon>Sphaerularioidea</taxon>
        <taxon>Anguinidae</taxon>
        <taxon>Anguininae</taxon>
        <taxon>Ditylenchus</taxon>
    </lineage>
</organism>
<feature type="region of interest" description="Disordered" evidence="12">
    <location>
        <begin position="517"/>
        <end position="538"/>
    </location>
</feature>
<comment type="similarity">
    <text evidence="11">Belongs to the ligand-gated ion channel (TC 1.A.9) family.</text>
</comment>
<keyword evidence="5 11" id="KW-0812">Transmembrane</keyword>
<feature type="transmembrane region" description="Helical" evidence="11">
    <location>
        <begin position="319"/>
        <end position="340"/>
    </location>
</feature>
<evidence type="ECO:0000256" key="3">
    <source>
        <dbReference type="ARBA" id="ARBA00022448"/>
    </source>
</evidence>
<evidence type="ECO:0000256" key="9">
    <source>
        <dbReference type="ARBA" id="ARBA00023136"/>
    </source>
</evidence>
<dbReference type="SUPFAM" id="SSF63712">
    <property type="entry name" value="Nicotinic receptor ligand binding domain-like"/>
    <property type="match status" value="1"/>
</dbReference>
<evidence type="ECO:0000256" key="11">
    <source>
        <dbReference type="RuleBase" id="RU000687"/>
    </source>
</evidence>
<dbReference type="Pfam" id="PF02932">
    <property type="entry name" value="Neur_chan_memb"/>
    <property type="match status" value="1"/>
</dbReference>
<evidence type="ECO:0000259" key="14">
    <source>
        <dbReference type="Pfam" id="PF02932"/>
    </source>
</evidence>
<sequence length="607" mass="69461">MARMINRTRKVFFYSSILALLLAKGLATKQQHFEDRISLRDRLQRNAKIPPDSHDGHPLGVKAGIYIESLGKFQATEMSFDVDLYLYLSWRDPSLNHTNPDYVLVNDPKVRQHIWLPDLYFSNARNSKFHEVTVPNFNLFIAQDGTIAYSSRITLNVACNLNLVHYPMDRQTCAIRTLSYAYVENQVNITWFNDFEAMKPIRYNSEIGLPEFQILRISADYCDGTYLYAITENTYKTDKFSCLEANIHLRRSIGYHLVQSFIPTGLIVMISWVSFWIDRRAVPARVTLSFTTLLSLSTLGNGLRFGLPQVSYAKSIDFWFGSCMFFVFLSLVEFAAVNSYMRQSEKYEKLANSIAKRRAVIPDSPAFSGGKTSPLTLFNRSGRMNGTARIAEENAYGGYDAGFTTHNMTVKCAVNDRYIRTPKAMSMTPPAIRTPRFPVTKNDFKRKVDPVELAKANSKVHCGDPEKRESECWLPPPELPANNEPTTPTKLTFVDNVSGPEEECEWIDEENSLPYKEPIRRRNKNPGNGDLSAPLKSPGALKREASNASSGQFNPVQANQYIQLGFLYSSKGLTIDKWSRFLFPMFFIFFNIFYWTYYLYLLEYNLA</sequence>
<dbReference type="EMBL" id="JAKKPZ010000051">
    <property type="protein sequence ID" value="KAI1706054.1"/>
    <property type="molecule type" value="Genomic_DNA"/>
</dbReference>
<accession>A0AAD4MX38</accession>
<dbReference type="Proteomes" id="UP001201812">
    <property type="component" value="Unassembled WGS sequence"/>
</dbReference>
<protein>
    <submittedName>
        <fullName evidence="15">Neurotransmitter-gated ion-channel ligand binding domain-containing protein</fullName>
    </submittedName>
</protein>
<dbReference type="GO" id="GO:0005230">
    <property type="term" value="F:extracellular ligand-gated monoatomic ion channel activity"/>
    <property type="evidence" value="ECO:0007669"/>
    <property type="project" value="InterPro"/>
</dbReference>
<keyword evidence="10 11" id="KW-0407">Ion channel</keyword>
<feature type="compositionally biased region" description="Basic and acidic residues" evidence="12">
    <location>
        <begin position="461"/>
        <end position="471"/>
    </location>
</feature>
<dbReference type="AlphaFoldDB" id="A0AAD4MX38"/>
<feature type="domain" description="Neurotransmitter-gated ion-channel ligand-binding" evidence="13">
    <location>
        <begin position="46"/>
        <end position="252"/>
    </location>
</feature>
<dbReference type="InterPro" id="IPR006202">
    <property type="entry name" value="Neur_chan_lig-bd"/>
</dbReference>
<evidence type="ECO:0000256" key="8">
    <source>
        <dbReference type="ARBA" id="ARBA00023065"/>
    </source>
</evidence>
<dbReference type="Gene3D" id="1.20.58.390">
    <property type="entry name" value="Neurotransmitter-gated ion-channel transmembrane domain"/>
    <property type="match status" value="2"/>
</dbReference>
<dbReference type="FunFam" id="2.70.170.10:FF:000051">
    <property type="entry name" value="Ligand-Gated ion Channel"/>
    <property type="match status" value="1"/>
</dbReference>
<dbReference type="PRINTS" id="PR00253">
    <property type="entry name" value="GABAARECEPTR"/>
</dbReference>
<dbReference type="InterPro" id="IPR036734">
    <property type="entry name" value="Neur_chan_lig-bd_sf"/>
</dbReference>
<evidence type="ECO:0000256" key="1">
    <source>
        <dbReference type="ARBA" id="ARBA00004141"/>
    </source>
</evidence>
<evidence type="ECO:0000256" key="2">
    <source>
        <dbReference type="ARBA" id="ARBA00004236"/>
    </source>
</evidence>
<name>A0AAD4MX38_9BILA</name>
<keyword evidence="8 11" id="KW-0406">Ion transport</keyword>
<evidence type="ECO:0000256" key="5">
    <source>
        <dbReference type="ARBA" id="ARBA00022692"/>
    </source>
</evidence>
<dbReference type="InterPro" id="IPR018000">
    <property type="entry name" value="Neurotransmitter_ion_chnl_CS"/>
</dbReference>
<evidence type="ECO:0000259" key="13">
    <source>
        <dbReference type="Pfam" id="PF02931"/>
    </source>
</evidence>
<dbReference type="Pfam" id="PF02931">
    <property type="entry name" value="Neur_chan_LBD"/>
    <property type="match status" value="1"/>
</dbReference>
<feature type="transmembrane region" description="Helical" evidence="11">
    <location>
        <begin position="287"/>
        <end position="307"/>
    </location>
</feature>
<comment type="caution">
    <text evidence="15">The sequence shown here is derived from an EMBL/GenBank/DDBJ whole genome shotgun (WGS) entry which is preliminary data.</text>
</comment>
<keyword evidence="16" id="KW-1185">Reference proteome</keyword>
<proteinExistence type="inferred from homology"/>
<reference evidence="15" key="1">
    <citation type="submission" date="2022-01" db="EMBL/GenBank/DDBJ databases">
        <title>Genome Sequence Resource for Two Populations of Ditylenchus destructor, the Migratory Endoparasitic Phytonematode.</title>
        <authorList>
            <person name="Zhang H."/>
            <person name="Lin R."/>
            <person name="Xie B."/>
        </authorList>
    </citation>
    <scope>NUCLEOTIDE SEQUENCE</scope>
    <source>
        <strain evidence="15">BazhouSP</strain>
    </source>
</reference>
<keyword evidence="7 11" id="KW-1133">Transmembrane helix</keyword>
<feature type="transmembrane region" description="Helical" evidence="11">
    <location>
        <begin position="581"/>
        <end position="600"/>
    </location>
</feature>
<dbReference type="InterPro" id="IPR038050">
    <property type="entry name" value="Neuro_actylchol_rec"/>
</dbReference>
<dbReference type="InterPro" id="IPR006201">
    <property type="entry name" value="Neur_channel"/>
</dbReference>
<dbReference type="GO" id="GO:0005886">
    <property type="term" value="C:plasma membrane"/>
    <property type="evidence" value="ECO:0007669"/>
    <property type="project" value="UniProtKB-SubCell"/>
</dbReference>
<dbReference type="CDD" id="cd19049">
    <property type="entry name" value="LGIC_TM_anion"/>
    <property type="match status" value="1"/>
</dbReference>
<evidence type="ECO:0000256" key="6">
    <source>
        <dbReference type="ARBA" id="ARBA00022729"/>
    </source>
</evidence>
<evidence type="ECO:0000256" key="7">
    <source>
        <dbReference type="ARBA" id="ARBA00022989"/>
    </source>
</evidence>
<dbReference type="CDD" id="cd18987">
    <property type="entry name" value="LGIC_ECD_anion"/>
    <property type="match status" value="1"/>
</dbReference>
<dbReference type="PANTHER" id="PTHR18945">
    <property type="entry name" value="NEUROTRANSMITTER GATED ION CHANNEL"/>
    <property type="match status" value="1"/>
</dbReference>
<dbReference type="SUPFAM" id="SSF90112">
    <property type="entry name" value="Neurotransmitter-gated ion-channel transmembrane pore"/>
    <property type="match status" value="1"/>
</dbReference>
<feature type="signal peptide" evidence="11">
    <location>
        <begin position="1"/>
        <end position="27"/>
    </location>
</feature>
<dbReference type="PROSITE" id="PS00236">
    <property type="entry name" value="NEUROTR_ION_CHANNEL"/>
    <property type="match status" value="1"/>
</dbReference>
<dbReference type="Gene3D" id="2.70.170.10">
    <property type="entry name" value="Neurotransmitter-gated ion-channel ligand-binding domain"/>
    <property type="match status" value="1"/>
</dbReference>
<dbReference type="GO" id="GO:0004888">
    <property type="term" value="F:transmembrane signaling receptor activity"/>
    <property type="evidence" value="ECO:0007669"/>
    <property type="project" value="InterPro"/>
</dbReference>
<evidence type="ECO:0000313" key="16">
    <source>
        <dbReference type="Proteomes" id="UP001201812"/>
    </source>
</evidence>
<evidence type="ECO:0000256" key="12">
    <source>
        <dbReference type="SAM" id="MobiDB-lite"/>
    </source>
</evidence>
<dbReference type="PRINTS" id="PR00252">
    <property type="entry name" value="NRIONCHANNEL"/>
</dbReference>
<keyword evidence="4" id="KW-1003">Cell membrane</keyword>
<feature type="chain" id="PRO_5041780802" evidence="11">
    <location>
        <begin position="28"/>
        <end position="607"/>
    </location>
</feature>
<evidence type="ECO:0000256" key="10">
    <source>
        <dbReference type="ARBA" id="ARBA00023303"/>
    </source>
</evidence>
<keyword evidence="9 11" id="KW-0472">Membrane</keyword>
<comment type="subcellular location">
    <subcellularLocation>
        <location evidence="2">Cell membrane</location>
    </subcellularLocation>
    <subcellularLocation>
        <location evidence="1">Membrane</location>
        <topology evidence="1">Multi-pass membrane protein</topology>
    </subcellularLocation>
</comment>
<gene>
    <name evidence="15" type="ORF">DdX_13284</name>
</gene>
<feature type="domain" description="Neurotransmitter-gated ion-channel transmembrane" evidence="14">
    <location>
        <begin position="262"/>
        <end position="595"/>
    </location>
</feature>
<evidence type="ECO:0000313" key="15">
    <source>
        <dbReference type="EMBL" id="KAI1706054.1"/>
    </source>
</evidence>
<keyword evidence="3 11" id="KW-0813">Transport</keyword>
<evidence type="ECO:0000256" key="4">
    <source>
        <dbReference type="ARBA" id="ARBA00022475"/>
    </source>
</evidence>
<feature type="transmembrane region" description="Helical" evidence="11">
    <location>
        <begin position="253"/>
        <end position="275"/>
    </location>
</feature>
<dbReference type="InterPro" id="IPR036719">
    <property type="entry name" value="Neuro-gated_channel_TM_sf"/>
</dbReference>